<dbReference type="Gene3D" id="3.30.420.40">
    <property type="match status" value="1"/>
</dbReference>
<gene>
    <name evidence="1" type="ORF">S06H3_45964</name>
</gene>
<dbReference type="AlphaFoldDB" id="X1Q1N6"/>
<dbReference type="InterPro" id="IPR043129">
    <property type="entry name" value="ATPase_NBD"/>
</dbReference>
<reference evidence="1" key="1">
    <citation type="journal article" date="2014" name="Front. Microbiol.">
        <title>High frequency of phylogenetically diverse reductive dehalogenase-homologous genes in deep subseafloor sedimentary metagenomes.</title>
        <authorList>
            <person name="Kawai M."/>
            <person name="Futagami T."/>
            <person name="Toyoda A."/>
            <person name="Takaki Y."/>
            <person name="Nishi S."/>
            <person name="Hori S."/>
            <person name="Arai W."/>
            <person name="Tsubouchi T."/>
            <person name="Morono Y."/>
            <person name="Uchiyama I."/>
            <person name="Ito T."/>
            <person name="Fujiyama A."/>
            <person name="Inagaki F."/>
            <person name="Takami H."/>
        </authorList>
    </citation>
    <scope>NUCLEOTIDE SEQUENCE</scope>
    <source>
        <strain evidence="1">Expedition CK06-06</strain>
    </source>
</reference>
<protein>
    <recommendedName>
        <fullName evidence="2">ROK family protein</fullName>
    </recommendedName>
</protein>
<evidence type="ECO:0008006" key="2">
    <source>
        <dbReference type="Google" id="ProtNLM"/>
    </source>
</evidence>
<dbReference type="Pfam" id="PF00480">
    <property type="entry name" value="ROK"/>
    <property type="match status" value="1"/>
</dbReference>
<evidence type="ECO:0000313" key="1">
    <source>
        <dbReference type="EMBL" id="GAI37144.1"/>
    </source>
</evidence>
<proteinExistence type="predicted"/>
<sequence>IANLVNILNPEIVIIGGDYYKVKNLIGESIKETASLRSWPINKETEIVFTDFGLDACVYGAATLVIKKFLDYGYDYFIK</sequence>
<dbReference type="SUPFAM" id="SSF53067">
    <property type="entry name" value="Actin-like ATPase domain"/>
    <property type="match status" value="1"/>
</dbReference>
<dbReference type="InterPro" id="IPR000600">
    <property type="entry name" value="ROK"/>
</dbReference>
<accession>X1Q1N6</accession>
<organism evidence="1">
    <name type="scientific">marine sediment metagenome</name>
    <dbReference type="NCBI Taxonomy" id="412755"/>
    <lineage>
        <taxon>unclassified sequences</taxon>
        <taxon>metagenomes</taxon>
        <taxon>ecological metagenomes</taxon>
    </lineage>
</organism>
<dbReference type="EMBL" id="BARV01028753">
    <property type="protein sequence ID" value="GAI37144.1"/>
    <property type="molecule type" value="Genomic_DNA"/>
</dbReference>
<feature type="non-terminal residue" evidence="1">
    <location>
        <position position="1"/>
    </location>
</feature>
<name>X1Q1N6_9ZZZZ</name>
<comment type="caution">
    <text evidence="1">The sequence shown here is derived from an EMBL/GenBank/DDBJ whole genome shotgun (WGS) entry which is preliminary data.</text>
</comment>